<gene>
    <name evidence="5" type="primary">LOC106804832</name>
</gene>
<feature type="domain" description="TLDc" evidence="3">
    <location>
        <begin position="323"/>
        <end position="497"/>
    </location>
</feature>
<reference evidence="5" key="1">
    <citation type="submission" date="2025-08" db="UniProtKB">
        <authorList>
            <consortium name="RefSeq"/>
        </authorList>
    </citation>
    <scope>IDENTIFICATION</scope>
</reference>
<dbReference type="InterPro" id="IPR006571">
    <property type="entry name" value="TLDc_dom"/>
</dbReference>
<dbReference type="Pfam" id="PF00651">
    <property type="entry name" value="BTB"/>
    <property type="match status" value="1"/>
</dbReference>
<name>A0ABM1DNZ6_PRICU</name>
<dbReference type="RefSeq" id="XP_014661667.1">
    <property type="nucleotide sequence ID" value="XM_014806181.1"/>
</dbReference>
<dbReference type="InterPro" id="IPR011333">
    <property type="entry name" value="SKP1/BTB/POZ_sf"/>
</dbReference>
<dbReference type="PROSITE" id="PS51886">
    <property type="entry name" value="TLDC"/>
    <property type="match status" value="1"/>
</dbReference>
<dbReference type="InterPro" id="IPR000210">
    <property type="entry name" value="BTB/POZ_dom"/>
</dbReference>
<feature type="compositionally biased region" description="Pro residues" evidence="1">
    <location>
        <begin position="7"/>
        <end position="16"/>
    </location>
</feature>
<proteinExistence type="predicted"/>
<dbReference type="PROSITE" id="PS50097">
    <property type="entry name" value="BTB"/>
    <property type="match status" value="1"/>
</dbReference>
<dbReference type="SMART" id="SM00875">
    <property type="entry name" value="BACK"/>
    <property type="match status" value="1"/>
</dbReference>
<dbReference type="Pfam" id="PF07707">
    <property type="entry name" value="BACK"/>
    <property type="match status" value="1"/>
</dbReference>
<dbReference type="Gene3D" id="1.25.40.420">
    <property type="match status" value="1"/>
</dbReference>
<dbReference type="Pfam" id="PF07534">
    <property type="entry name" value="TLD"/>
    <property type="match status" value="1"/>
</dbReference>
<accession>A0ABM1DNZ6</accession>
<evidence type="ECO:0000313" key="4">
    <source>
        <dbReference type="Proteomes" id="UP000695022"/>
    </source>
</evidence>
<keyword evidence="4" id="KW-1185">Reference proteome</keyword>
<feature type="domain" description="BTB" evidence="2">
    <location>
        <begin position="51"/>
        <end position="122"/>
    </location>
</feature>
<feature type="region of interest" description="Disordered" evidence="1">
    <location>
        <begin position="1"/>
        <end position="21"/>
    </location>
</feature>
<dbReference type="InterPro" id="IPR051481">
    <property type="entry name" value="BTB-POZ/Galectin-3-binding"/>
</dbReference>
<sequence>MMSRGPLAPPPPPPPKTHMLSHKPQMEEKNIVGVPALLDDLYKLSHDQTTADMLFIVGPEEERFYCHKLILYARCSTFQAYKDEFFYTPKSHPYQQSYRFFRPEHFKSVLMYIYTGRLVLNYDNVVDILSIAQHLGLDDLQKNCEDFVARQLNLDNACLFLAAAMRMGQQFQGSSDNSFVERCAEYIEENAEECIHTESFLRLPKEALIRLVSSDQLALEENDVWRAVLAWAKQQTGINKPVSTWSEAEKGRVRVQMSGVIEHVKLLLIDSTVFAEEVEPTGAVPMEMSLERYRFAAVPDKVGDPHDKKLRPRLCVKLFHDTEILVRDRLQYQKQLSIWYGESKQAWKLIYRASRDGFSAQSFHTHCDGYCPTFIIVLGQRGNVCGGYSDVPWTSKAPQRGRYIASEKAFLFTLVNNQGVPPTKFGIANKKFATSHHPNFGPIFGAGADLCISSNCDTNMESYSNLPHSYTTDQASNSILMGDYNFTVADYEVFTICE</sequence>
<evidence type="ECO:0000259" key="3">
    <source>
        <dbReference type="PROSITE" id="PS51886"/>
    </source>
</evidence>
<dbReference type="SUPFAM" id="SSF54695">
    <property type="entry name" value="POZ domain"/>
    <property type="match status" value="1"/>
</dbReference>
<organism evidence="4 5">
    <name type="scientific">Priapulus caudatus</name>
    <name type="common">Priapulid worm</name>
    <dbReference type="NCBI Taxonomy" id="37621"/>
    <lineage>
        <taxon>Eukaryota</taxon>
        <taxon>Metazoa</taxon>
        <taxon>Ecdysozoa</taxon>
        <taxon>Scalidophora</taxon>
        <taxon>Priapulida</taxon>
        <taxon>Priapulimorpha</taxon>
        <taxon>Priapulimorphida</taxon>
        <taxon>Priapulidae</taxon>
        <taxon>Priapulus</taxon>
    </lineage>
</organism>
<dbReference type="Gene3D" id="3.30.710.10">
    <property type="entry name" value="Potassium Channel Kv1.1, Chain A"/>
    <property type="match status" value="1"/>
</dbReference>
<dbReference type="PANTHER" id="PTHR24410:SF34">
    <property type="entry name" value="LD40565P"/>
    <property type="match status" value="1"/>
</dbReference>
<dbReference type="SMART" id="SM00225">
    <property type="entry name" value="BTB"/>
    <property type="match status" value="1"/>
</dbReference>
<dbReference type="InterPro" id="IPR011705">
    <property type="entry name" value="BACK"/>
</dbReference>
<dbReference type="GeneID" id="106804832"/>
<dbReference type="SMART" id="SM00584">
    <property type="entry name" value="TLDc"/>
    <property type="match status" value="1"/>
</dbReference>
<evidence type="ECO:0000259" key="2">
    <source>
        <dbReference type="PROSITE" id="PS50097"/>
    </source>
</evidence>
<protein>
    <submittedName>
        <fullName evidence="5">Kelch-like protein 17 isoform X1</fullName>
    </submittedName>
</protein>
<dbReference type="PANTHER" id="PTHR24410">
    <property type="entry name" value="HL07962P-RELATED"/>
    <property type="match status" value="1"/>
</dbReference>
<evidence type="ECO:0000313" key="5">
    <source>
        <dbReference type="RefSeq" id="XP_014661667.1"/>
    </source>
</evidence>
<evidence type="ECO:0000256" key="1">
    <source>
        <dbReference type="SAM" id="MobiDB-lite"/>
    </source>
</evidence>
<dbReference type="Proteomes" id="UP000695022">
    <property type="component" value="Unplaced"/>
</dbReference>